<evidence type="ECO:0000313" key="2">
    <source>
        <dbReference type="EMBL" id="MED6121905.1"/>
    </source>
</evidence>
<keyword evidence="3" id="KW-1185">Reference proteome</keyword>
<feature type="non-terminal residue" evidence="2">
    <location>
        <position position="1"/>
    </location>
</feature>
<name>A0ABU6RDA8_9FABA</name>
<comment type="caution">
    <text evidence="2">The sequence shown here is derived from an EMBL/GenBank/DDBJ whole genome shotgun (WGS) entry which is preliminary data.</text>
</comment>
<feature type="region of interest" description="Disordered" evidence="1">
    <location>
        <begin position="44"/>
        <end position="97"/>
    </location>
</feature>
<sequence>DDHFDSPCPRSPCMKSNAYHHLFASGAISSGVAHQPYRVCFESGLPEHTRGSPSYLLRNSDASEDKVVESPPPDPSEPPSNDRIAIVSPPSGHNVDS</sequence>
<dbReference type="EMBL" id="JASCZI010030370">
    <property type="protein sequence ID" value="MED6121905.1"/>
    <property type="molecule type" value="Genomic_DNA"/>
</dbReference>
<reference evidence="2 3" key="1">
    <citation type="journal article" date="2023" name="Plants (Basel)">
        <title>Bridging the Gap: Combining Genomics and Transcriptomics Approaches to Understand Stylosanthes scabra, an Orphan Legume from the Brazilian Caatinga.</title>
        <authorList>
            <person name="Ferreira-Neto J.R.C."/>
            <person name="da Silva M.D."/>
            <person name="Binneck E."/>
            <person name="de Melo N.F."/>
            <person name="da Silva R.H."/>
            <person name="de Melo A.L.T.M."/>
            <person name="Pandolfi V."/>
            <person name="Bustamante F.O."/>
            <person name="Brasileiro-Vidal A.C."/>
            <person name="Benko-Iseppon A.M."/>
        </authorList>
    </citation>
    <scope>NUCLEOTIDE SEQUENCE [LARGE SCALE GENOMIC DNA]</scope>
    <source>
        <tissue evidence="2">Leaves</tissue>
    </source>
</reference>
<evidence type="ECO:0000256" key="1">
    <source>
        <dbReference type="SAM" id="MobiDB-lite"/>
    </source>
</evidence>
<evidence type="ECO:0000313" key="3">
    <source>
        <dbReference type="Proteomes" id="UP001341840"/>
    </source>
</evidence>
<dbReference type="Proteomes" id="UP001341840">
    <property type="component" value="Unassembled WGS sequence"/>
</dbReference>
<protein>
    <submittedName>
        <fullName evidence="2">Uncharacterized protein</fullName>
    </submittedName>
</protein>
<accession>A0ABU6RDA8</accession>
<proteinExistence type="predicted"/>
<organism evidence="2 3">
    <name type="scientific">Stylosanthes scabra</name>
    <dbReference type="NCBI Taxonomy" id="79078"/>
    <lineage>
        <taxon>Eukaryota</taxon>
        <taxon>Viridiplantae</taxon>
        <taxon>Streptophyta</taxon>
        <taxon>Embryophyta</taxon>
        <taxon>Tracheophyta</taxon>
        <taxon>Spermatophyta</taxon>
        <taxon>Magnoliopsida</taxon>
        <taxon>eudicotyledons</taxon>
        <taxon>Gunneridae</taxon>
        <taxon>Pentapetalae</taxon>
        <taxon>rosids</taxon>
        <taxon>fabids</taxon>
        <taxon>Fabales</taxon>
        <taxon>Fabaceae</taxon>
        <taxon>Papilionoideae</taxon>
        <taxon>50 kb inversion clade</taxon>
        <taxon>dalbergioids sensu lato</taxon>
        <taxon>Dalbergieae</taxon>
        <taxon>Pterocarpus clade</taxon>
        <taxon>Stylosanthes</taxon>
    </lineage>
</organism>
<gene>
    <name evidence="2" type="ORF">PIB30_034668</name>
</gene>